<accession>A0A7J7KQR0</accession>
<keyword evidence="7" id="KW-0862">Zinc</keyword>
<dbReference type="Pfam" id="PF13297">
    <property type="entry name" value="SDE2_2C"/>
    <property type="match status" value="1"/>
</dbReference>
<dbReference type="PANTHER" id="PTHR12786">
    <property type="entry name" value="SPLICING FACTOR SF3A-RELATED"/>
    <property type="match status" value="1"/>
</dbReference>
<gene>
    <name evidence="12" type="ORF">EB796_001181</name>
</gene>
<evidence type="ECO:0000256" key="3">
    <source>
        <dbReference type="ARBA" id="ARBA00022553"/>
    </source>
</evidence>
<dbReference type="GO" id="GO:0003723">
    <property type="term" value="F:RNA binding"/>
    <property type="evidence" value="ECO:0007669"/>
    <property type="project" value="InterPro"/>
</dbReference>
<evidence type="ECO:0000259" key="11">
    <source>
        <dbReference type="PROSITE" id="PS50171"/>
    </source>
</evidence>
<evidence type="ECO:0000256" key="4">
    <source>
        <dbReference type="ARBA" id="ARBA00022664"/>
    </source>
</evidence>
<proteinExistence type="inferred from homology"/>
<evidence type="ECO:0000256" key="2">
    <source>
        <dbReference type="ARBA" id="ARBA00008776"/>
    </source>
</evidence>
<dbReference type="Pfam" id="PF12108">
    <property type="entry name" value="SF3a60_bindingd"/>
    <property type="match status" value="1"/>
</dbReference>
<dbReference type="InterPro" id="IPR000690">
    <property type="entry name" value="Matrin/U1-C_Znf_C2H2"/>
</dbReference>
<dbReference type="PANTHER" id="PTHR12786:SF2">
    <property type="entry name" value="SPLICING FACTOR 3A SUBUNIT 3"/>
    <property type="match status" value="1"/>
</dbReference>
<evidence type="ECO:0000256" key="10">
    <source>
        <dbReference type="SAM" id="MobiDB-lite"/>
    </source>
</evidence>
<dbReference type="Proteomes" id="UP000593567">
    <property type="component" value="Unassembled WGS sequence"/>
</dbReference>
<feature type="compositionally biased region" description="Basic and acidic residues" evidence="10">
    <location>
        <begin position="368"/>
        <end position="383"/>
    </location>
</feature>
<dbReference type="OrthoDB" id="2160351at2759"/>
<sequence>METILEQQRRIHEERERIIDSMVKETLHTAKSVCQCECESKTQSQTERERQRGYPPPLTLRQREQINKDTRLKLLLDRSTQGAAELLELYEDRDGQRLDEMQALHGPNAFNEFYYRLKGVREFHKKHPNEITVPMSIEFEELDKAREAADDRAVLVDFTDEEGYGKYLDLHKCYESFINLKGIPKMDYITYLTTFDKMFDIPKERKNVKYKEYLHNLVEYMESYISRVKPLLDLHEEMSKVLEDFSKQWESGNFPGWPKETSGALAHTGAYLDLSAFSSAEELASLGLDRLKSALMALNLKCGGTLDERAMRLYNTKGKQIEELDPSMFTKQKADKSTKGKEAEKQKDIAELESWAYKLIEMLSEQRASTRDNIQRKQARTGDERDDSDDENALSDDSDDDDDDVPYNPKNLPLGWDGKPIPYWLYKLHGLNLYYSCEICGNQTYRGPKAFQRHFAEWRHAHGMRCLGIPNTAHFANVTSIKDAQTLWERIKAGKDSERWRPDAEEEYEDSAGNVINKKVYEDLKRQDLL</sequence>
<evidence type="ECO:0000256" key="8">
    <source>
        <dbReference type="ARBA" id="ARBA00023187"/>
    </source>
</evidence>
<evidence type="ECO:0000313" key="13">
    <source>
        <dbReference type="Proteomes" id="UP000593567"/>
    </source>
</evidence>
<dbReference type="Pfam" id="PF16837">
    <property type="entry name" value="SF3A3"/>
    <property type="match status" value="1"/>
</dbReference>
<evidence type="ECO:0000256" key="5">
    <source>
        <dbReference type="ARBA" id="ARBA00022723"/>
    </source>
</evidence>
<evidence type="ECO:0000256" key="1">
    <source>
        <dbReference type="ARBA" id="ARBA00004123"/>
    </source>
</evidence>
<feature type="domain" description="Matrin-type" evidence="11">
    <location>
        <begin position="435"/>
        <end position="466"/>
    </location>
</feature>
<dbReference type="InterPro" id="IPR021966">
    <property type="entry name" value="SF3a60_bindingd"/>
</dbReference>
<comment type="caution">
    <text evidence="12">The sequence shown here is derived from an EMBL/GenBank/DDBJ whole genome shotgun (WGS) entry which is preliminary data.</text>
</comment>
<keyword evidence="9" id="KW-0539">Nucleus</keyword>
<reference evidence="12" key="1">
    <citation type="submission" date="2020-06" db="EMBL/GenBank/DDBJ databases">
        <title>Draft genome of Bugula neritina, a colonial animal packing powerful symbionts and potential medicines.</title>
        <authorList>
            <person name="Rayko M."/>
        </authorList>
    </citation>
    <scope>NUCLEOTIDE SEQUENCE [LARGE SCALE GENOMIC DNA]</scope>
    <source>
        <strain evidence="12">Kwan_BN1</strain>
    </source>
</reference>
<evidence type="ECO:0000256" key="6">
    <source>
        <dbReference type="ARBA" id="ARBA00022771"/>
    </source>
</evidence>
<dbReference type="InterPro" id="IPR051421">
    <property type="entry name" value="RNA_Proc_DNA_Dmg_Regulator"/>
</dbReference>
<name>A0A7J7KQR0_BUGNE</name>
<keyword evidence="8" id="KW-0508">mRNA splicing</keyword>
<keyword evidence="5" id="KW-0479">Metal-binding</keyword>
<protein>
    <recommendedName>
        <fullName evidence="11">Matrin-type domain-containing protein</fullName>
    </recommendedName>
</protein>
<feature type="region of interest" description="Disordered" evidence="10">
    <location>
        <begin position="39"/>
        <end position="58"/>
    </location>
</feature>
<comment type="similarity">
    <text evidence="2">Belongs to the SF3A3 family.</text>
</comment>
<keyword evidence="3" id="KW-0597">Phosphoprotein</keyword>
<comment type="subcellular location">
    <subcellularLocation>
        <location evidence="1">Nucleus</location>
    </subcellularLocation>
</comment>
<feature type="compositionally biased region" description="Acidic residues" evidence="10">
    <location>
        <begin position="384"/>
        <end position="405"/>
    </location>
</feature>
<dbReference type="GO" id="GO:0000398">
    <property type="term" value="P:mRNA splicing, via spliceosome"/>
    <property type="evidence" value="ECO:0007669"/>
    <property type="project" value="InterPro"/>
</dbReference>
<organism evidence="12 13">
    <name type="scientific">Bugula neritina</name>
    <name type="common">Brown bryozoan</name>
    <name type="synonym">Sertularia neritina</name>
    <dbReference type="NCBI Taxonomy" id="10212"/>
    <lineage>
        <taxon>Eukaryota</taxon>
        <taxon>Metazoa</taxon>
        <taxon>Spiralia</taxon>
        <taxon>Lophotrochozoa</taxon>
        <taxon>Bryozoa</taxon>
        <taxon>Gymnolaemata</taxon>
        <taxon>Cheilostomatida</taxon>
        <taxon>Flustrina</taxon>
        <taxon>Buguloidea</taxon>
        <taxon>Bugulidae</taxon>
        <taxon>Bugula</taxon>
    </lineage>
</organism>
<dbReference type="GO" id="GO:0008270">
    <property type="term" value="F:zinc ion binding"/>
    <property type="evidence" value="ECO:0007669"/>
    <property type="project" value="UniProtKB-KW"/>
</dbReference>
<keyword evidence="4" id="KW-0507">mRNA processing</keyword>
<feature type="compositionally biased region" description="Basic and acidic residues" evidence="10">
    <location>
        <begin position="332"/>
        <end position="345"/>
    </location>
</feature>
<dbReference type="InterPro" id="IPR031774">
    <property type="entry name" value="SF3A3_dom"/>
</dbReference>
<feature type="region of interest" description="Disordered" evidence="10">
    <location>
        <begin position="368"/>
        <end position="411"/>
    </location>
</feature>
<keyword evidence="6" id="KW-0863">Zinc-finger</keyword>
<dbReference type="PROSITE" id="PS50171">
    <property type="entry name" value="ZF_MATRIN"/>
    <property type="match status" value="1"/>
</dbReference>
<keyword evidence="13" id="KW-1185">Reference proteome</keyword>
<evidence type="ECO:0000313" key="12">
    <source>
        <dbReference type="EMBL" id="KAF6040524.1"/>
    </source>
</evidence>
<evidence type="ECO:0000256" key="7">
    <source>
        <dbReference type="ARBA" id="ARBA00022833"/>
    </source>
</evidence>
<dbReference type="GO" id="GO:0005681">
    <property type="term" value="C:spliceosomal complex"/>
    <property type="evidence" value="ECO:0007669"/>
    <property type="project" value="InterPro"/>
</dbReference>
<feature type="region of interest" description="Disordered" evidence="10">
    <location>
        <begin position="324"/>
        <end position="345"/>
    </location>
</feature>
<dbReference type="EMBL" id="VXIV02000136">
    <property type="protein sequence ID" value="KAF6040524.1"/>
    <property type="molecule type" value="Genomic_DNA"/>
</dbReference>
<dbReference type="Pfam" id="PF11931">
    <property type="entry name" value="SF3a60_Prp9_C"/>
    <property type="match status" value="1"/>
</dbReference>
<dbReference type="InterPro" id="IPR025086">
    <property type="entry name" value="SDE2/SF3A3_SAP"/>
</dbReference>
<dbReference type="InterPro" id="IPR024598">
    <property type="entry name" value="SF3a60/Prp9_C"/>
</dbReference>
<evidence type="ECO:0000256" key="9">
    <source>
        <dbReference type="ARBA" id="ARBA00023242"/>
    </source>
</evidence>
<dbReference type="AlphaFoldDB" id="A0A7J7KQR0"/>